<dbReference type="PANTHER" id="PTHR34598:SF3">
    <property type="entry name" value="OXIDOREDUCTASE AN1597"/>
    <property type="match status" value="1"/>
</dbReference>
<dbReference type="PANTHER" id="PTHR34598">
    <property type="entry name" value="BLL6449 PROTEIN"/>
    <property type="match status" value="1"/>
</dbReference>
<protein>
    <submittedName>
        <fullName evidence="2">Uncharacterized protein</fullName>
    </submittedName>
</protein>
<organism evidence="2 3">
    <name type="scientific">Rhizoctonia solani</name>
    <dbReference type="NCBI Taxonomy" id="456999"/>
    <lineage>
        <taxon>Eukaryota</taxon>
        <taxon>Fungi</taxon>
        <taxon>Dikarya</taxon>
        <taxon>Basidiomycota</taxon>
        <taxon>Agaricomycotina</taxon>
        <taxon>Agaricomycetes</taxon>
        <taxon>Cantharellales</taxon>
        <taxon>Ceratobasidiaceae</taxon>
        <taxon>Rhizoctonia</taxon>
    </lineage>
</organism>
<proteinExistence type="inferred from homology"/>
<sequence>MANYNHSARPIVSPPSHEFASTLSSYLNFEMSFTGECATSGNIETTLNYALLNPGGMRLYAKSSQTKSSGIHANYLVDPRRVIVRDIRGQEHRFSLDRNRFEFVAHHTTESFLETESIKKAYYAEMERLAGLVQLASTMWIDYIFRQSYETSPEDMDEVPEDLAAHTVHAERTMESVVEEVREHLGAEAGSLLSGRVRFIIVRRPIGNETHHEPLAVADWQTSSDESRLLPMRMHMSYGRLGTLLGRYSSAHSWYYLRHQTPSEVMLIKGYDSHSGATKFCLYSSLKDLGCHAGAPRRRSIEINALVFG</sequence>
<dbReference type="GO" id="GO:0016491">
    <property type="term" value="F:oxidoreductase activity"/>
    <property type="evidence" value="ECO:0007669"/>
    <property type="project" value="InterPro"/>
</dbReference>
<name>A0A0K6GIV5_9AGAM</name>
<dbReference type="AlphaFoldDB" id="A0A0K6GIV5"/>
<evidence type="ECO:0000313" key="3">
    <source>
        <dbReference type="Proteomes" id="UP000044841"/>
    </source>
</evidence>
<keyword evidence="3" id="KW-1185">Reference proteome</keyword>
<evidence type="ECO:0000256" key="1">
    <source>
        <dbReference type="ARBA" id="ARBA00023604"/>
    </source>
</evidence>
<comment type="similarity">
    <text evidence="1">Belongs to the asaB hydroxylase/desaturase family.</text>
</comment>
<accession>A0A0K6GIV5</accession>
<dbReference type="InterPro" id="IPR044053">
    <property type="entry name" value="AsaB-like"/>
</dbReference>
<evidence type="ECO:0000313" key="2">
    <source>
        <dbReference type="EMBL" id="CUA78527.1"/>
    </source>
</evidence>
<reference evidence="2 3" key="1">
    <citation type="submission" date="2015-07" db="EMBL/GenBank/DDBJ databases">
        <authorList>
            <person name="Noorani M."/>
        </authorList>
    </citation>
    <scope>NUCLEOTIDE SEQUENCE [LARGE SCALE GENOMIC DNA]</scope>
    <source>
        <strain evidence="2">BBA 69670</strain>
    </source>
</reference>
<gene>
    <name evidence="2" type="ORF">RSOLAG22IIIB_13201</name>
</gene>
<dbReference type="Proteomes" id="UP000044841">
    <property type="component" value="Unassembled WGS sequence"/>
</dbReference>
<dbReference type="NCBIfam" id="NF041278">
    <property type="entry name" value="CmcJ_NvfI_EfuI"/>
    <property type="match status" value="1"/>
</dbReference>
<dbReference type="EMBL" id="CYGV01002047">
    <property type="protein sequence ID" value="CUA78527.1"/>
    <property type="molecule type" value="Genomic_DNA"/>
</dbReference>